<feature type="transmembrane region" description="Helical" evidence="6">
    <location>
        <begin position="64"/>
        <end position="83"/>
    </location>
</feature>
<keyword evidence="5 6" id="KW-0472">Membrane</keyword>
<protein>
    <submittedName>
        <fullName evidence="7">Energy-coupling factor transporter transmembrane protein EcfT</fullName>
    </submittedName>
</protein>
<comment type="similarity">
    <text evidence="2">Belongs to the CbiQ family.</text>
</comment>
<keyword evidence="8" id="KW-1185">Reference proteome</keyword>
<keyword evidence="4 6" id="KW-1133">Transmembrane helix</keyword>
<dbReference type="PANTHER" id="PTHR33514:SF13">
    <property type="entry name" value="PROTEIN ABCI12, CHLOROPLASTIC"/>
    <property type="match status" value="1"/>
</dbReference>
<organism evidence="7 8">
    <name type="scientific">Thalassospira povalilytica</name>
    <dbReference type="NCBI Taxonomy" id="732237"/>
    <lineage>
        <taxon>Bacteria</taxon>
        <taxon>Pseudomonadati</taxon>
        <taxon>Pseudomonadota</taxon>
        <taxon>Alphaproteobacteria</taxon>
        <taxon>Rhodospirillales</taxon>
        <taxon>Thalassospiraceae</taxon>
        <taxon>Thalassospira</taxon>
    </lineage>
</organism>
<comment type="subcellular location">
    <subcellularLocation>
        <location evidence="1">Membrane</location>
        <topology evidence="1">Multi-pass membrane protein</topology>
    </subcellularLocation>
</comment>
<evidence type="ECO:0000256" key="2">
    <source>
        <dbReference type="ARBA" id="ARBA00008564"/>
    </source>
</evidence>
<feature type="transmembrane region" description="Helical" evidence="6">
    <location>
        <begin position="89"/>
        <end position="108"/>
    </location>
</feature>
<sequence>MIAGLYIDGNSVLHRAQAGPKILAMVALGTGVFMVPDWPVVSLVLASVIALYRLSGFGWRVIIAQIRPMAWLLAIFFAVQLWLNDWQAGLLVITRIAAIVMFASLITLTTKTSDMLASLERALRPLKPLGVNPEKVSLAISMVLRFIPVIATVASEIRDAQRARGLDRSILAMIVPLIIRTLKMADDVADAIEARSFD</sequence>
<feature type="transmembrane region" description="Helical" evidence="6">
    <location>
        <begin position="22"/>
        <end position="52"/>
    </location>
</feature>
<dbReference type="InterPro" id="IPR003339">
    <property type="entry name" value="ABC/ECF_trnsptr_transmembrane"/>
</dbReference>
<gene>
    <name evidence="7" type="ORF">CU041_00335</name>
</gene>
<dbReference type="CDD" id="cd16914">
    <property type="entry name" value="EcfT"/>
    <property type="match status" value="1"/>
</dbReference>
<keyword evidence="3 6" id="KW-0812">Transmembrane</keyword>
<evidence type="ECO:0000256" key="5">
    <source>
        <dbReference type="ARBA" id="ARBA00023136"/>
    </source>
</evidence>
<reference evidence="7 8" key="1">
    <citation type="submission" date="2017-11" db="EMBL/GenBank/DDBJ databases">
        <title>Biodiversity and function of Thalassospira species in the particle-attached aromatic-hydrocarbon-degrading consortia from the surface seawater of the China South Sea.</title>
        <authorList>
            <person name="Dong C."/>
            <person name="Liu R."/>
            <person name="Shao Z."/>
        </authorList>
    </citation>
    <scope>NUCLEOTIDE SEQUENCE [LARGE SCALE GENOMIC DNA]</scope>
    <source>
        <strain evidence="7 8">139Z-12</strain>
    </source>
</reference>
<evidence type="ECO:0000256" key="3">
    <source>
        <dbReference type="ARBA" id="ARBA00022692"/>
    </source>
</evidence>
<evidence type="ECO:0000313" key="8">
    <source>
        <dbReference type="Proteomes" id="UP000233365"/>
    </source>
</evidence>
<dbReference type="Proteomes" id="UP000233365">
    <property type="component" value="Unassembled WGS sequence"/>
</dbReference>
<dbReference type="PANTHER" id="PTHR33514">
    <property type="entry name" value="PROTEIN ABCI12, CHLOROPLASTIC"/>
    <property type="match status" value="1"/>
</dbReference>
<dbReference type="Pfam" id="PF02361">
    <property type="entry name" value="CbiQ"/>
    <property type="match status" value="1"/>
</dbReference>
<evidence type="ECO:0000313" key="7">
    <source>
        <dbReference type="EMBL" id="PKR52108.1"/>
    </source>
</evidence>
<name>A0ABX4RBY9_9PROT</name>
<dbReference type="RefSeq" id="WP_101245289.1">
    <property type="nucleotide sequence ID" value="NZ_JBLWSP010000001.1"/>
</dbReference>
<dbReference type="EMBL" id="PGTS01000001">
    <property type="protein sequence ID" value="PKR52108.1"/>
    <property type="molecule type" value="Genomic_DNA"/>
</dbReference>
<evidence type="ECO:0000256" key="1">
    <source>
        <dbReference type="ARBA" id="ARBA00004141"/>
    </source>
</evidence>
<proteinExistence type="inferred from homology"/>
<evidence type="ECO:0000256" key="6">
    <source>
        <dbReference type="SAM" id="Phobius"/>
    </source>
</evidence>
<evidence type="ECO:0000256" key="4">
    <source>
        <dbReference type="ARBA" id="ARBA00022989"/>
    </source>
</evidence>
<accession>A0ABX4RBY9</accession>
<comment type="caution">
    <text evidence="7">The sequence shown here is derived from an EMBL/GenBank/DDBJ whole genome shotgun (WGS) entry which is preliminary data.</text>
</comment>